<reference evidence="4" key="2">
    <citation type="submission" date="2013-04" db="EMBL/GenBank/DDBJ databases">
        <title>Genomic mechanisms accounting for the adaptation to parasitism in nematode-trapping fungi.</title>
        <authorList>
            <person name="Ahren D.G."/>
        </authorList>
    </citation>
    <scope>NUCLEOTIDE SEQUENCE [LARGE SCALE GENOMIC DNA]</scope>
    <source>
        <strain evidence="4">CBS 200.50</strain>
    </source>
</reference>
<evidence type="ECO:0000313" key="4">
    <source>
        <dbReference type="Proteomes" id="UP000015100"/>
    </source>
</evidence>
<feature type="region of interest" description="Disordered" evidence="1">
    <location>
        <begin position="321"/>
        <end position="356"/>
    </location>
</feature>
<dbReference type="Proteomes" id="UP000015100">
    <property type="component" value="Unassembled WGS sequence"/>
</dbReference>
<comment type="caution">
    <text evidence="3">The sequence shown here is derived from an EMBL/GenBank/DDBJ whole genome shotgun (WGS) entry which is preliminary data.</text>
</comment>
<sequence>MGQDCWEASGAIDLHPCAQVLPKQRPDENVIAKSVGNLNFGIRGNVRTGNKQLRSSADRHDRNPAQWDISSTKTDLMAPTKSAVRTMPPTDPSTVLKSHWVLAVIILSGIVGIFGGISLCKYILTKTKTVKTGNKRREPKHYLGVLERGKRIIFPMRKIKTNATTGTQSSEGTLPPCVGSPGTEYGVVGFGNCQAECLESIAGSSGAVLPGDISVPDDGALAARGIQDTSKMLTPPMKPETCKFTTIKHWYHPASQTGRTSGTLDKARQSFPVGPGEDLGLDGEEEPLALVIPRWQGVEDRKHNSWEKSLLTGIPSSLTKFGKTRRSSLGEKDKVTGQPQSKQTLRKFGDTEDRTPRSYWEVGNREHDYFRRSLSVIDSVSFLANTSYETIKLDAGPESVETAEGDRGYDGYRESIISGYGKSVTDGDPNGSQDPEAYLWKALPKPPAERV</sequence>
<reference evidence="3 4" key="1">
    <citation type="journal article" date="2013" name="PLoS Genet.">
        <title>Genomic mechanisms accounting for the adaptation to parasitism in nematode-trapping fungi.</title>
        <authorList>
            <person name="Meerupati T."/>
            <person name="Andersson K.M."/>
            <person name="Friman E."/>
            <person name="Kumar D."/>
            <person name="Tunlid A."/>
            <person name="Ahren D."/>
        </authorList>
    </citation>
    <scope>NUCLEOTIDE SEQUENCE [LARGE SCALE GENOMIC DNA]</scope>
    <source>
        <strain evidence="3 4">CBS 200.50</strain>
    </source>
</reference>
<dbReference type="OrthoDB" id="5430085at2759"/>
<evidence type="ECO:0000313" key="3">
    <source>
        <dbReference type="EMBL" id="EPS37120.1"/>
    </source>
</evidence>
<feature type="transmembrane region" description="Helical" evidence="2">
    <location>
        <begin position="100"/>
        <end position="124"/>
    </location>
</feature>
<keyword evidence="2" id="KW-1133">Transmembrane helix</keyword>
<accession>S8A283</accession>
<organism evidence="3 4">
    <name type="scientific">Dactylellina haptotyla (strain CBS 200.50)</name>
    <name type="common">Nematode-trapping fungus</name>
    <name type="synonym">Monacrosporium haptotylum</name>
    <dbReference type="NCBI Taxonomy" id="1284197"/>
    <lineage>
        <taxon>Eukaryota</taxon>
        <taxon>Fungi</taxon>
        <taxon>Dikarya</taxon>
        <taxon>Ascomycota</taxon>
        <taxon>Pezizomycotina</taxon>
        <taxon>Orbiliomycetes</taxon>
        <taxon>Orbiliales</taxon>
        <taxon>Orbiliaceae</taxon>
        <taxon>Dactylellina</taxon>
    </lineage>
</organism>
<keyword evidence="4" id="KW-1185">Reference proteome</keyword>
<keyword evidence="2" id="KW-0812">Transmembrane</keyword>
<proteinExistence type="predicted"/>
<evidence type="ECO:0000256" key="1">
    <source>
        <dbReference type="SAM" id="MobiDB-lite"/>
    </source>
</evidence>
<dbReference type="EMBL" id="AQGS01000757">
    <property type="protein sequence ID" value="EPS37120.1"/>
    <property type="molecule type" value="Genomic_DNA"/>
</dbReference>
<feature type="compositionally biased region" description="Basic and acidic residues" evidence="1">
    <location>
        <begin position="347"/>
        <end position="356"/>
    </location>
</feature>
<feature type="region of interest" description="Disordered" evidence="1">
    <location>
        <begin position="419"/>
        <end position="451"/>
    </location>
</feature>
<protein>
    <submittedName>
        <fullName evidence="3">Uncharacterized protein</fullName>
    </submittedName>
</protein>
<name>S8A283_DACHA</name>
<gene>
    <name evidence="3" type="ORF">H072_9273</name>
</gene>
<evidence type="ECO:0000256" key="2">
    <source>
        <dbReference type="SAM" id="Phobius"/>
    </source>
</evidence>
<dbReference type="HOGENOM" id="CLU_754348_0_0_1"/>
<dbReference type="AlphaFoldDB" id="S8A283"/>
<dbReference type="OMA" id="WDISSTK"/>
<keyword evidence="2" id="KW-0472">Membrane</keyword>